<name>A0A1B0B4T9_9MUSC</name>
<reference evidence="2" key="1">
    <citation type="submission" date="2015-01" db="EMBL/GenBank/DDBJ databases">
        <authorList>
            <person name="Aksoy S."/>
            <person name="Warren W."/>
            <person name="Wilson R.K."/>
        </authorList>
    </citation>
    <scope>NUCLEOTIDE SEQUENCE [LARGE SCALE GENOMIC DNA]</scope>
    <source>
        <strain evidence="2">IAEA</strain>
    </source>
</reference>
<keyword evidence="2" id="KW-1185">Reference proteome</keyword>
<dbReference type="EnsemblMetazoa" id="GPPI018935-RA">
    <property type="protein sequence ID" value="GPPI018935-PA"/>
    <property type="gene ID" value="GPPI018935"/>
</dbReference>
<dbReference type="VEuPathDB" id="VectorBase:GPPI018935"/>
<organism evidence="1 2">
    <name type="scientific">Glossina palpalis gambiensis</name>
    <dbReference type="NCBI Taxonomy" id="67801"/>
    <lineage>
        <taxon>Eukaryota</taxon>
        <taxon>Metazoa</taxon>
        <taxon>Ecdysozoa</taxon>
        <taxon>Arthropoda</taxon>
        <taxon>Hexapoda</taxon>
        <taxon>Insecta</taxon>
        <taxon>Pterygota</taxon>
        <taxon>Neoptera</taxon>
        <taxon>Endopterygota</taxon>
        <taxon>Diptera</taxon>
        <taxon>Brachycera</taxon>
        <taxon>Muscomorpha</taxon>
        <taxon>Hippoboscoidea</taxon>
        <taxon>Glossinidae</taxon>
        <taxon>Glossina</taxon>
    </lineage>
</organism>
<sequence length="169" mass="18900">ITLNNFNVSGLRIGQPLTNERTHLFFEEVKNSKKEGNWKSKTVKMKKISLSARLEYVRTFHKSAANYMLEFEQSESASNAADFVSSATSDSLSSGITSEACICGRGQREPQWVECTKCQKFFKGRVSAICKAHPKVIYLMDFNCCPSCGGSKKDLKAKVRPKKSSLQDI</sequence>
<proteinExistence type="predicted"/>
<protein>
    <submittedName>
        <fullName evidence="1">Uncharacterized protein</fullName>
    </submittedName>
</protein>
<dbReference type="EMBL" id="JXJN01008535">
    <property type="status" value="NOT_ANNOTATED_CDS"/>
    <property type="molecule type" value="Genomic_DNA"/>
</dbReference>
<accession>A0A1B0B4T9</accession>
<evidence type="ECO:0000313" key="2">
    <source>
        <dbReference type="Proteomes" id="UP000092460"/>
    </source>
</evidence>
<dbReference type="AlphaFoldDB" id="A0A1B0B4T9"/>
<dbReference type="Proteomes" id="UP000092460">
    <property type="component" value="Unassembled WGS sequence"/>
</dbReference>
<reference evidence="1" key="2">
    <citation type="submission" date="2020-05" db="UniProtKB">
        <authorList>
            <consortium name="EnsemblMetazoa"/>
        </authorList>
    </citation>
    <scope>IDENTIFICATION</scope>
    <source>
        <strain evidence="1">IAEA</strain>
    </source>
</reference>
<evidence type="ECO:0000313" key="1">
    <source>
        <dbReference type="EnsemblMetazoa" id="GPPI018935-PA"/>
    </source>
</evidence>